<keyword evidence="3" id="KW-0255">Endonuclease</keyword>
<dbReference type="Proteomes" id="UP000051302">
    <property type="component" value="Unassembled WGS sequence"/>
</dbReference>
<dbReference type="AlphaFoldDB" id="A0A0R1WJY4"/>
<dbReference type="InterPro" id="IPR050190">
    <property type="entry name" value="UPF0213_domain"/>
</dbReference>
<dbReference type="PANTHER" id="PTHR34477:SF1">
    <property type="entry name" value="UPF0213 PROTEIN YHBQ"/>
    <property type="match status" value="1"/>
</dbReference>
<dbReference type="PROSITE" id="PS50164">
    <property type="entry name" value="GIY_YIG"/>
    <property type="match status" value="1"/>
</dbReference>
<dbReference type="InterPro" id="IPR000305">
    <property type="entry name" value="GIY-YIG_endonuc"/>
</dbReference>
<gene>
    <name evidence="3" type="ORF">FD31_GL002169</name>
</gene>
<accession>A0A0R1WJY4</accession>
<feature type="domain" description="GIY-YIG" evidence="2">
    <location>
        <begin position="4"/>
        <end position="79"/>
    </location>
</feature>
<keyword evidence="3" id="KW-0540">Nuclease</keyword>
<dbReference type="InterPro" id="IPR035901">
    <property type="entry name" value="GIY-YIG_endonuc_sf"/>
</dbReference>
<dbReference type="SUPFAM" id="SSF82771">
    <property type="entry name" value="GIY-YIG endonuclease"/>
    <property type="match status" value="1"/>
</dbReference>
<evidence type="ECO:0000313" key="4">
    <source>
        <dbReference type="Proteomes" id="UP000051302"/>
    </source>
</evidence>
<protein>
    <submittedName>
        <fullName evidence="3">Endonuclease</fullName>
    </submittedName>
</protein>
<name>A0A0R1WJY4_9LACO</name>
<dbReference type="STRING" id="1423774.FD31_GL002169"/>
<evidence type="ECO:0000256" key="1">
    <source>
        <dbReference type="ARBA" id="ARBA00007435"/>
    </source>
</evidence>
<dbReference type="CDD" id="cd10456">
    <property type="entry name" value="GIY-YIG_UPF0213"/>
    <property type="match status" value="1"/>
</dbReference>
<evidence type="ECO:0000313" key="3">
    <source>
        <dbReference type="EMBL" id="KRM18001.1"/>
    </source>
</evidence>
<reference evidence="3 4" key="1">
    <citation type="journal article" date="2015" name="Genome Announc.">
        <title>Expanding the biotechnology potential of lactobacilli through comparative genomics of 213 strains and associated genera.</title>
        <authorList>
            <person name="Sun Z."/>
            <person name="Harris H.M."/>
            <person name="McCann A."/>
            <person name="Guo C."/>
            <person name="Argimon S."/>
            <person name="Zhang W."/>
            <person name="Yang X."/>
            <person name="Jeffery I.B."/>
            <person name="Cooney J.C."/>
            <person name="Kagawa T.F."/>
            <person name="Liu W."/>
            <person name="Song Y."/>
            <person name="Salvetti E."/>
            <person name="Wrobel A."/>
            <person name="Rasinkangas P."/>
            <person name="Parkhill J."/>
            <person name="Rea M.C."/>
            <person name="O'Sullivan O."/>
            <person name="Ritari J."/>
            <person name="Douillard F.P."/>
            <person name="Paul Ross R."/>
            <person name="Yang R."/>
            <person name="Briner A.E."/>
            <person name="Felis G.E."/>
            <person name="de Vos W.M."/>
            <person name="Barrangou R."/>
            <person name="Klaenhammer T.R."/>
            <person name="Caufield P.W."/>
            <person name="Cui Y."/>
            <person name="Zhang H."/>
            <person name="O'Toole P.W."/>
        </authorList>
    </citation>
    <scope>NUCLEOTIDE SEQUENCE [LARGE SCALE GENOMIC DNA]</scope>
    <source>
        <strain evidence="3 4">DSM 16982</strain>
    </source>
</reference>
<dbReference type="PANTHER" id="PTHR34477">
    <property type="entry name" value="UPF0213 PROTEIN YHBQ"/>
    <property type="match status" value="1"/>
</dbReference>
<keyword evidence="3" id="KW-0378">Hydrolase</keyword>
<sequence>MENKKYYVYMLLCHDRNFYTGTSNNVEKRVATHNAGKGAKYTKIRRPVKLMYSEELANKSEALKREIAIKKLSRQQKVTLLKSHGINWQDYLIS</sequence>
<keyword evidence="4" id="KW-1185">Reference proteome</keyword>
<proteinExistence type="inferred from homology"/>
<dbReference type="RefSeq" id="WP_057891352.1">
    <property type="nucleotide sequence ID" value="NZ_AZFV01000005.1"/>
</dbReference>
<dbReference type="PATRIC" id="fig|1423774.3.peg.2249"/>
<organism evidence="3 4">
    <name type="scientific">Companilactobacillus nantensis DSM 16982</name>
    <dbReference type="NCBI Taxonomy" id="1423774"/>
    <lineage>
        <taxon>Bacteria</taxon>
        <taxon>Bacillati</taxon>
        <taxon>Bacillota</taxon>
        <taxon>Bacilli</taxon>
        <taxon>Lactobacillales</taxon>
        <taxon>Lactobacillaceae</taxon>
        <taxon>Companilactobacillus</taxon>
    </lineage>
</organism>
<comment type="similarity">
    <text evidence="1">Belongs to the UPF0213 family.</text>
</comment>
<dbReference type="GO" id="GO:0004519">
    <property type="term" value="F:endonuclease activity"/>
    <property type="evidence" value="ECO:0007669"/>
    <property type="project" value="UniProtKB-KW"/>
</dbReference>
<dbReference type="EMBL" id="AZFV01000005">
    <property type="protein sequence ID" value="KRM18001.1"/>
    <property type="molecule type" value="Genomic_DNA"/>
</dbReference>
<dbReference type="Gene3D" id="3.40.1440.10">
    <property type="entry name" value="GIY-YIG endonuclease"/>
    <property type="match status" value="1"/>
</dbReference>
<comment type="caution">
    <text evidence="3">The sequence shown here is derived from an EMBL/GenBank/DDBJ whole genome shotgun (WGS) entry which is preliminary data.</text>
</comment>
<evidence type="ECO:0000259" key="2">
    <source>
        <dbReference type="PROSITE" id="PS50164"/>
    </source>
</evidence>
<dbReference type="Pfam" id="PF01541">
    <property type="entry name" value="GIY-YIG"/>
    <property type="match status" value="1"/>
</dbReference>